<dbReference type="EMBL" id="ABGD02000025">
    <property type="protein sequence ID" value="EDS09958.1"/>
    <property type="molecule type" value="Genomic_DNA"/>
</dbReference>
<sequence>MWAVFAVGSAVFAALTSVLAKIGVEKIDSNLATAVRTFVVLIFSWGIVFATGAQRGLASISRRSLLFLILSALATGASWLCYYRAIQLGDVAKVVPIDKFSLVLLSRLHFSCCMRQFPPRRSPARYWLRPEQC</sequence>
<organism evidence="4 5">
    <name type="scientific">Anaerotruncus colihominis DSM 17241</name>
    <dbReference type="NCBI Taxonomy" id="445972"/>
    <lineage>
        <taxon>Bacteria</taxon>
        <taxon>Bacillati</taxon>
        <taxon>Bacillota</taxon>
        <taxon>Clostridia</taxon>
        <taxon>Eubacteriales</taxon>
        <taxon>Oscillospiraceae</taxon>
        <taxon>Anaerotruncus</taxon>
    </lineage>
</organism>
<keyword evidence="2" id="KW-0472">Membrane</keyword>
<evidence type="ECO:0000259" key="3">
    <source>
        <dbReference type="Pfam" id="PF00892"/>
    </source>
</evidence>
<accession>B0PF25</accession>
<dbReference type="Proteomes" id="UP000003803">
    <property type="component" value="Unassembled WGS sequence"/>
</dbReference>
<reference evidence="4" key="1">
    <citation type="submission" date="2007-11" db="EMBL/GenBank/DDBJ databases">
        <authorList>
            <person name="Fulton L."/>
            <person name="Clifton S."/>
            <person name="Fulton B."/>
            <person name="Xu J."/>
            <person name="Minx P."/>
            <person name="Pepin K.H."/>
            <person name="Johnson M."/>
            <person name="Thiruvilangam P."/>
            <person name="Bhonagiri V."/>
            <person name="Nash W.E."/>
            <person name="Mardis E.R."/>
            <person name="Wilson R.K."/>
        </authorList>
    </citation>
    <scope>NUCLEOTIDE SEQUENCE [LARGE SCALE GENOMIC DNA]</scope>
    <source>
        <strain evidence="4">DSM 17241</strain>
    </source>
</reference>
<name>B0PF25_9FIRM</name>
<keyword evidence="2" id="KW-1133">Transmembrane helix</keyword>
<comment type="similarity">
    <text evidence="1">Belongs to the EamA transporter family.</text>
</comment>
<dbReference type="GO" id="GO:0016020">
    <property type="term" value="C:membrane"/>
    <property type="evidence" value="ECO:0007669"/>
    <property type="project" value="InterPro"/>
</dbReference>
<evidence type="ECO:0000256" key="2">
    <source>
        <dbReference type="SAM" id="Phobius"/>
    </source>
</evidence>
<gene>
    <name evidence="4" type="ORF">ANACOL_03404</name>
</gene>
<dbReference type="STRING" id="169435.ERS852551_00342"/>
<dbReference type="HOGENOM" id="CLU_120467_0_0_9"/>
<comment type="caution">
    <text evidence="4">The sequence shown here is derived from an EMBL/GenBank/DDBJ whole genome shotgun (WGS) entry which is preliminary data.</text>
</comment>
<feature type="domain" description="EamA" evidence="3">
    <location>
        <begin position="2"/>
        <end position="104"/>
    </location>
</feature>
<reference evidence="4" key="2">
    <citation type="submission" date="2013-09" db="EMBL/GenBank/DDBJ databases">
        <title>Draft genome sequence of Anaerotruncus colihominis(DSM 17241).</title>
        <authorList>
            <person name="Sudarsanam P."/>
            <person name="Ley R."/>
            <person name="Guruge J."/>
            <person name="Turnbaugh P.J."/>
            <person name="Mahowald M."/>
            <person name="Liep D."/>
            <person name="Gordon J."/>
        </authorList>
    </citation>
    <scope>NUCLEOTIDE SEQUENCE</scope>
    <source>
        <strain evidence="4">DSM 17241</strain>
    </source>
</reference>
<feature type="transmembrane region" description="Helical" evidence="2">
    <location>
        <begin position="65"/>
        <end position="85"/>
    </location>
</feature>
<feature type="transmembrane region" description="Helical" evidence="2">
    <location>
        <begin position="30"/>
        <end position="53"/>
    </location>
</feature>
<keyword evidence="2" id="KW-0812">Transmembrane</keyword>
<evidence type="ECO:0000313" key="4">
    <source>
        <dbReference type="EMBL" id="EDS09958.1"/>
    </source>
</evidence>
<dbReference type="InterPro" id="IPR000620">
    <property type="entry name" value="EamA_dom"/>
</dbReference>
<proteinExistence type="inferred from homology"/>
<dbReference type="AlphaFoldDB" id="B0PF25"/>
<evidence type="ECO:0000256" key="1">
    <source>
        <dbReference type="ARBA" id="ARBA00007362"/>
    </source>
</evidence>
<dbReference type="Pfam" id="PF00892">
    <property type="entry name" value="EamA"/>
    <property type="match status" value="1"/>
</dbReference>
<keyword evidence="5" id="KW-1185">Reference proteome</keyword>
<evidence type="ECO:0000313" key="5">
    <source>
        <dbReference type="Proteomes" id="UP000003803"/>
    </source>
</evidence>
<dbReference type="eggNOG" id="COG2510">
    <property type="taxonomic scope" value="Bacteria"/>
</dbReference>
<protein>
    <recommendedName>
        <fullName evidence="3">EamA domain-containing protein</fullName>
    </recommendedName>
</protein>